<dbReference type="Gene3D" id="2.40.30.60">
    <property type="entry name" value="RimM"/>
    <property type="match status" value="1"/>
</dbReference>
<evidence type="ECO:0000259" key="6">
    <source>
        <dbReference type="Pfam" id="PF01782"/>
    </source>
</evidence>
<dbReference type="Pfam" id="PF01782">
    <property type="entry name" value="RimM"/>
    <property type="match status" value="1"/>
</dbReference>
<evidence type="ECO:0000256" key="3">
    <source>
        <dbReference type="ARBA" id="ARBA00022552"/>
    </source>
</evidence>
<dbReference type="SUPFAM" id="SSF50346">
    <property type="entry name" value="PRC-barrel domain"/>
    <property type="match status" value="1"/>
</dbReference>
<dbReference type="InterPro" id="IPR009000">
    <property type="entry name" value="Transl_B-barrel_sf"/>
</dbReference>
<dbReference type="RefSeq" id="WP_132223425.1">
    <property type="nucleotide sequence ID" value="NZ_JANKBG010000001.1"/>
</dbReference>
<dbReference type="HAMAP" id="MF_00014">
    <property type="entry name" value="Ribosome_mat_RimM"/>
    <property type="match status" value="1"/>
</dbReference>
<evidence type="ECO:0000313" key="8">
    <source>
        <dbReference type="EMBL" id="TCU63623.1"/>
    </source>
</evidence>
<protein>
    <recommendedName>
        <fullName evidence="5">Ribosome maturation factor RimM</fullName>
    </recommendedName>
</protein>
<dbReference type="InterPro" id="IPR002676">
    <property type="entry name" value="RimM_N"/>
</dbReference>
<comment type="caution">
    <text evidence="8">The sequence shown here is derived from an EMBL/GenBank/DDBJ whole genome shotgun (WGS) entry which is preliminary data.</text>
</comment>
<dbReference type="SUPFAM" id="SSF50447">
    <property type="entry name" value="Translation proteins"/>
    <property type="match status" value="1"/>
</dbReference>
<keyword evidence="1 5" id="KW-0963">Cytoplasm</keyword>
<dbReference type="GO" id="GO:0005840">
    <property type="term" value="C:ribosome"/>
    <property type="evidence" value="ECO:0007669"/>
    <property type="project" value="InterPro"/>
</dbReference>
<dbReference type="GO" id="GO:0006364">
    <property type="term" value="P:rRNA processing"/>
    <property type="evidence" value="ECO:0007669"/>
    <property type="project" value="UniProtKB-UniRule"/>
</dbReference>
<dbReference type="Gene3D" id="2.30.30.240">
    <property type="entry name" value="PRC-barrel domain"/>
    <property type="match status" value="1"/>
</dbReference>
<keyword evidence="2 5" id="KW-0690">Ribosome biogenesis</keyword>
<keyword evidence="4 5" id="KW-0143">Chaperone</keyword>
<dbReference type="InterPro" id="IPR036976">
    <property type="entry name" value="RimM_N_sf"/>
</dbReference>
<keyword evidence="9" id="KW-1185">Reference proteome</keyword>
<gene>
    <name evidence="5" type="primary">rimM</name>
    <name evidence="8" type="ORF">EDD61_101277</name>
</gene>
<evidence type="ECO:0000256" key="4">
    <source>
        <dbReference type="ARBA" id="ARBA00023186"/>
    </source>
</evidence>
<keyword evidence="3 5" id="KW-0698">rRNA processing</keyword>
<comment type="subcellular location">
    <subcellularLocation>
        <location evidence="5">Cytoplasm</location>
    </subcellularLocation>
</comment>
<dbReference type="Proteomes" id="UP000295773">
    <property type="component" value="Unassembled WGS sequence"/>
</dbReference>
<dbReference type="EMBL" id="SMBP01000001">
    <property type="protein sequence ID" value="TCU63623.1"/>
    <property type="molecule type" value="Genomic_DNA"/>
</dbReference>
<evidence type="ECO:0000256" key="5">
    <source>
        <dbReference type="HAMAP-Rule" id="MF_00014"/>
    </source>
</evidence>
<evidence type="ECO:0000259" key="7">
    <source>
        <dbReference type="Pfam" id="PF24986"/>
    </source>
</evidence>
<evidence type="ECO:0000313" key="9">
    <source>
        <dbReference type="Proteomes" id="UP000295773"/>
    </source>
</evidence>
<comment type="subunit">
    <text evidence="5">Binds ribosomal protein uS19.</text>
</comment>
<comment type="domain">
    <text evidence="5">The PRC barrel domain binds ribosomal protein uS19.</text>
</comment>
<dbReference type="InterPro" id="IPR011961">
    <property type="entry name" value="RimM"/>
</dbReference>
<name>A0A4V2VLG2_9FIRM</name>
<comment type="similarity">
    <text evidence="5">Belongs to the RimM family.</text>
</comment>
<comment type="function">
    <text evidence="5">An accessory protein needed during the final step in the assembly of 30S ribosomal subunit, possibly for assembly of the head region. Essential for efficient processing of 16S rRNA. May be needed both before and after RbfA during the maturation of 16S rRNA. It has affinity for free ribosomal 30S subunits but not for 70S ribosomes.</text>
</comment>
<dbReference type="PANTHER" id="PTHR33692">
    <property type="entry name" value="RIBOSOME MATURATION FACTOR RIMM"/>
    <property type="match status" value="1"/>
</dbReference>
<evidence type="ECO:0000256" key="1">
    <source>
        <dbReference type="ARBA" id="ARBA00022490"/>
    </source>
</evidence>
<dbReference type="GO" id="GO:0043022">
    <property type="term" value="F:ribosome binding"/>
    <property type="evidence" value="ECO:0007669"/>
    <property type="project" value="InterPro"/>
</dbReference>
<dbReference type="GO" id="GO:0042274">
    <property type="term" value="P:ribosomal small subunit biogenesis"/>
    <property type="evidence" value="ECO:0007669"/>
    <property type="project" value="UniProtKB-UniRule"/>
</dbReference>
<proteinExistence type="inferred from homology"/>
<dbReference type="InterPro" id="IPR056792">
    <property type="entry name" value="PRC_RimM"/>
</dbReference>
<dbReference type="GO" id="GO:0005737">
    <property type="term" value="C:cytoplasm"/>
    <property type="evidence" value="ECO:0007669"/>
    <property type="project" value="UniProtKB-SubCell"/>
</dbReference>
<dbReference type="PANTHER" id="PTHR33692:SF1">
    <property type="entry name" value="RIBOSOME MATURATION FACTOR RIMM"/>
    <property type="match status" value="1"/>
</dbReference>
<dbReference type="InterPro" id="IPR011033">
    <property type="entry name" value="PRC_barrel-like_sf"/>
</dbReference>
<dbReference type="AlphaFoldDB" id="A0A4V2VLG2"/>
<feature type="domain" description="Ribosome maturation factor RimM PRC barrel" evidence="7">
    <location>
        <begin position="100"/>
        <end position="166"/>
    </location>
</feature>
<sequence>MNEINIGILVNTHGLRGEVKVKPTTDFVDIRFAKGKHIHIQYQQQLLDVCVEYAKWAKQLLIVKFAGYDDINQVETWKGSLLSISEEQLHALEEDEAYFFELQDCQVLDEEGRYLGDVIEVLETSANAILRVRNEEREFLVPYVKAFVQEFKREEKCIVIKLMDGLL</sequence>
<reference evidence="8 9" key="1">
    <citation type="submission" date="2019-03" db="EMBL/GenBank/DDBJ databases">
        <title>Genomic Encyclopedia of Type Strains, Phase IV (KMG-IV): sequencing the most valuable type-strain genomes for metagenomic binning, comparative biology and taxonomic classification.</title>
        <authorList>
            <person name="Goeker M."/>
        </authorList>
    </citation>
    <scope>NUCLEOTIDE SEQUENCE [LARGE SCALE GENOMIC DNA]</scope>
    <source>
        <strain evidence="8 9">DSM 29481</strain>
    </source>
</reference>
<organism evidence="8 9">
    <name type="scientific">Longicatena caecimuris</name>
    <dbReference type="NCBI Taxonomy" id="1796635"/>
    <lineage>
        <taxon>Bacteria</taxon>
        <taxon>Bacillati</taxon>
        <taxon>Bacillota</taxon>
        <taxon>Erysipelotrichia</taxon>
        <taxon>Erysipelotrichales</taxon>
        <taxon>Erysipelotrichaceae</taxon>
        <taxon>Longicatena</taxon>
    </lineage>
</organism>
<feature type="domain" description="RimM N-terminal" evidence="6">
    <location>
        <begin position="6"/>
        <end position="88"/>
    </location>
</feature>
<evidence type="ECO:0000256" key="2">
    <source>
        <dbReference type="ARBA" id="ARBA00022517"/>
    </source>
</evidence>
<dbReference type="NCBIfam" id="TIGR02273">
    <property type="entry name" value="16S_RimM"/>
    <property type="match status" value="1"/>
</dbReference>
<accession>A0A4V2VLG2</accession>
<dbReference type="Pfam" id="PF24986">
    <property type="entry name" value="PRC_RimM"/>
    <property type="match status" value="1"/>
</dbReference>